<dbReference type="AlphaFoldDB" id="A0A9N9IPY4"/>
<evidence type="ECO:0000313" key="1">
    <source>
        <dbReference type="EMBL" id="CAG8744827.1"/>
    </source>
</evidence>
<keyword evidence="2" id="KW-1185">Reference proteome</keyword>
<name>A0A9N9IPY4_9GLOM</name>
<organism evidence="1 2">
    <name type="scientific">Ambispora leptoticha</name>
    <dbReference type="NCBI Taxonomy" id="144679"/>
    <lineage>
        <taxon>Eukaryota</taxon>
        <taxon>Fungi</taxon>
        <taxon>Fungi incertae sedis</taxon>
        <taxon>Mucoromycota</taxon>
        <taxon>Glomeromycotina</taxon>
        <taxon>Glomeromycetes</taxon>
        <taxon>Archaeosporales</taxon>
        <taxon>Ambisporaceae</taxon>
        <taxon>Ambispora</taxon>
    </lineage>
</organism>
<dbReference type="EMBL" id="CAJVPS010037193">
    <property type="protein sequence ID" value="CAG8744827.1"/>
    <property type="molecule type" value="Genomic_DNA"/>
</dbReference>
<evidence type="ECO:0000313" key="2">
    <source>
        <dbReference type="Proteomes" id="UP000789508"/>
    </source>
</evidence>
<accession>A0A9N9IPY4</accession>
<comment type="caution">
    <text evidence="1">The sequence shown here is derived from an EMBL/GenBank/DDBJ whole genome shotgun (WGS) entry which is preliminary data.</text>
</comment>
<gene>
    <name evidence="1" type="ORF">ALEPTO_LOCUS13093</name>
</gene>
<reference evidence="1" key="1">
    <citation type="submission" date="2021-06" db="EMBL/GenBank/DDBJ databases">
        <authorList>
            <person name="Kallberg Y."/>
            <person name="Tangrot J."/>
            <person name="Rosling A."/>
        </authorList>
    </citation>
    <scope>NUCLEOTIDE SEQUENCE</scope>
    <source>
        <strain evidence="1">FL130A</strain>
    </source>
</reference>
<protein>
    <submittedName>
        <fullName evidence="1">13346_t:CDS:1</fullName>
    </submittedName>
</protein>
<feature type="non-terminal residue" evidence="1">
    <location>
        <position position="1"/>
    </location>
</feature>
<dbReference type="Proteomes" id="UP000789508">
    <property type="component" value="Unassembled WGS sequence"/>
</dbReference>
<proteinExistence type="predicted"/>
<sequence length="74" mass="8243">KGKELRLLKSQSQQAVLQKNKQLSTGNILASSSKSVSSVLHVEIEDVDSAFSEEAMEQLCESPTINHLNRQYLK</sequence>
<feature type="non-terminal residue" evidence="1">
    <location>
        <position position="74"/>
    </location>
</feature>